<feature type="compositionally biased region" description="Polar residues" evidence="4">
    <location>
        <begin position="172"/>
        <end position="183"/>
    </location>
</feature>
<dbReference type="GO" id="GO:0005634">
    <property type="term" value="C:nucleus"/>
    <property type="evidence" value="ECO:0007669"/>
    <property type="project" value="UniProtKB-SubCell"/>
</dbReference>
<dbReference type="eggNOG" id="KOG1245">
    <property type="taxonomic scope" value="Eukaryota"/>
</dbReference>
<dbReference type="EMBL" id="CAFZ01000014">
    <property type="protein sequence ID" value="CCA67434.1"/>
    <property type="molecule type" value="Genomic_DNA"/>
</dbReference>
<dbReference type="Pfam" id="PF15613">
    <property type="entry name" value="WSD"/>
    <property type="match status" value="1"/>
</dbReference>
<evidence type="ECO:0000256" key="1">
    <source>
        <dbReference type="ARBA" id="ARBA00004123"/>
    </source>
</evidence>
<evidence type="ECO:0000256" key="3">
    <source>
        <dbReference type="PROSITE-ProRule" id="PRU00475"/>
    </source>
</evidence>
<evidence type="ECO:0000259" key="6">
    <source>
        <dbReference type="PROSITE" id="PS51136"/>
    </source>
</evidence>
<dbReference type="PROSITE" id="PS51136">
    <property type="entry name" value="WAC"/>
    <property type="match status" value="1"/>
</dbReference>
<dbReference type="GO" id="GO:0000781">
    <property type="term" value="C:chromosome, telomeric region"/>
    <property type="evidence" value="ECO:0007669"/>
    <property type="project" value="GOC"/>
</dbReference>
<dbReference type="InterPro" id="IPR028941">
    <property type="entry name" value="WHIM2_dom"/>
</dbReference>
<dbReference type="Proteomes" id="UP000007148">
    <property type="component" value="Unassembled WGS sequence"/>
</dbReference>
<feature type="region of interest" description="Disordered" evidence="4">
    <location>
        <begin position="625"/>
        <end position="758"/>
    </location>
</feature>
<dbReference type="HOGENOM" id="CLU_002631_1_1_1"/>
<dbReference type="PANTHER" id="PTHR32075:SF6">
    <property type="entry name" value="ISWI CHROMATIN-REMODELING COMPLEX SUBUNIT YPL216W-RELATED"/>
    <property type="match status" value="1"/>
</dbReference>
<dbReference type="OMA" id="YANKMGE"/>
<evidence type="ECO:0000313" key="7">
    <source>
        <dbReference type="EMBL" id="CCA67434.1"/>
    </source>
</evidence>
<keyword evidence="8" id="KW-1185">Reference proteome</keyword>
<feature type="region of interest" description="Disordered" evidence="4">
    <location>
        <begin position="304"/>
        <end position="361"/>
    </location>
</feature>
<dbReference type="OrthoDB" id="332390at2759"/>
<name>G4T824_SERID</name>
<feature type="compositionally biased region" description="Basic and acidic residues" evidence="4">
    <location>
        <begin position="730"/>
        <end position="749"/>
    </location>
</feature>
<dbReference type="InterPro" id="IPR018501">
    <property type="entry name" value="DDT_dom"/>
</dbReference>
<dbReference type="Pfam" id="PF02791">
    <property type="entry name" value="DDT"/>
    <property type="match status" value="1"/>
</dbReference>
<gene>
    <name evidence="7" type="ORF">PIIN_01265</name>
</gene>
<proteinExistence type="predicted"/>
<dbReference type="PANTHER" id="PTHR32075">
    <property type="entry name" value="ISWI CHROMATIN-REMODELING COMPLEX SUBUNIT YPL216W-RELATED"/>
    <property type="match status" value="1"/>
</dbReference>
<keyword evidence="2 3" id="KW-0539">Nucleus</keyword>
<dbReference type="InParanoid" id="G4T824"/>
<dbReference type="PROSITE" id="PS50827">
    <property type="entry name" value="DDT"/>
    <property type="match status" value="1"/>
</dbReference>
<feature type="domain" description="DDT" evidence="5">
    <location>
        <begin position="408"/>
        <end position="470"/>
    </location>
</feature>
<protein>
    <submittedName>
        <fullName evidence="7">Related to ITC1-subunit of Isw2 chromatin remodelling complex</fullName>
    </submittedName>
</protein>
<feature type="compositionally biased region" description="Basic and acidic residues" evidence="4">
    <location>
        <begin position="304"/>
        <end position="320"/>
    </location>
</feature>
<reference evidence="7 8" key="1">
    <citation type="journal article" date="2011" name="PLoS Pathog.">
        <title>Endophytic Life Strategies Decoded by Genome and Transcriptome Analyses of the Mutualistic Root Symbiont Piriformospora indica.</title>
        <authorList>
            <person name="Zuccaro A."/>
            <person name="Lahrmann U."/>
            <person name="Guldener U."/>
            <person name="Langen G."/>
            <person name="Pfiffi S."/>
            <person name="Biedenkopf D."/>
            <person name="Wong P."/>
            <person name="Samans B."/>
            <person name="Grimm C."/>
            <person name="Basiewicz M."/>
            <person name="Murat C."/>
            <person name="Martin F."/>
            <person name="Kogel K.H."/>
        </authorList>
    </citation>
    <scope>NUCLEOTIDE SEQUENCE [LARGE SCALE GENOMIC DNA]</scope>
    <source>
        <strain evidence="7 8">DSM 11827</strain>
    </source>
</reference>
<dbReference type="STRING" id="1109443.G4T824"/>
<feature type="compositionally biased region" description="Low complexity" evidence="4">
    <location>
        <begin position="716"/>
        <end position="728"/>
    </location>
</feature>
<evidence type="ECO:0000313" key="8">
    <source>
        <dbReference type="Proteomes" id="UP000007148"/>
    </source>
</evidence>
<dbReference type="InterPro" id="IPR013136">
    <property type="entry name" value="WSTF_Acf1_Cbp146"/>
</dbReference>
<feature type="region of interest" description="Disordered" evidence="4">
    <location>
        <begin position="158"/>
        <end position="188"/>
    </location>
</feature>
<organism evidence="7 8">
    <name type="scientific">Serendipita indica (strain DSM 11827)</name>
    <name type="common">Root endophyte fungus</name>
    <name type="synonym">Piriformospora indica</name>
    <dbReference type="NCBI Taxonomy" id="1109443"/>
    <lineage>
        <taxon>Eukaryota</taxon>
        <taxon>Fungi</taxon>
        <taxon>Dikarya</taxon>
        <taxon>Basidiomycota</taxon>
        <taxon>Agaricomycotina</taxon>
        <taxon>Agaricomycetes</taxon>
        <taxon>Sebacinales</taxon>
        <taxon>Serendipitaceae</taxon>
        <taxon>Serendipita</taxon>
    </lineage>
</organism>
<dbReference type="Pfam" id="PF10537">
    <property type="entry name" value="WAC_Acf1_DNA_bd"/>
    <property type="match status" value="1"/>
</dbReference>
<evidence type="ECO:0000256" key="2">
    <source>
        <dbReference type="ARBA" id="ARBA00023242"/>
    </source>
</evidence>
<feature type="compositionally biased region" description="Basic residues" evidence="4">
    <location>
        <begin position="645"/>
        <end position="654"/>
    </location>
</feature>
<dbReference type="AlphaFoldDB" id="G4T824"/>
<comment type="subcellular location">
    <subcellularLocation>
        <location evidence="1 3">Nucleus</location>
    </subcellularLocation>
</comment>
<dbReference type="GO" id="GO:0000785">
    <property type="term" value="C:chromatin"/>
    <property type="evidence" value="ECO:0007669"/>
    <property type="project" value="UniProtKB-ARBA"/>
</dbReference>
<evidence type="ECO:0000259" key="5">
    <source>
        <dbReference type="PROSITE" id="PS50827"/>
    </source>
</evidence>
<feature type="compositionally biased region" description="Basic and acidic residues" evidence="4">
    <location>
        <begin position="335"/>
        <end position="360"/>
    </location>
</feature>
<dbReference type="GO" id="GO:0031509">
    <property type="term" value="P:subtelomeric heterochromatin formation"/>
    <property type="evidence" value="ECO:0007669"/>
    <property type="project" value="TreeGrafter"/>
</dbReference>
<accession>G4T824</accession>
<comment type="caution">
    <text evidence="7">The sequence shown here is derived from an EMBL/GenBank/DDBJ whole genome shotgun (WGS) entry which is preliminary data.</text>
</comment>
<sequence>MPLARRKKVIITKDEETLQNADPDTPVYQIPETGEIFRDYSSFVSRMSFYGLKIFQCETSGKGNLTFFEALESEKAEARMLDARFPEPLKAAILKSVQWQLVGRLDHLVEAVYDRFKDRYFEDERVFVDFALNSGEEDAKESTIKTRYSVRIIQVTPPAKSKPTNGKRKATQMLSDDTETQTPPHDIYGDLKIPVAQVNALDNPKEYVYTVQLTDEAVNTNDTGAQAVVHGDLRNGATQMDVHCDVLSRDRLAFSKSILKRFIRECVDRDAAVASPWIVKPEIATKYGISLQMPDEIRRDVDAVKRSETEKRKRISEVKELPSPSKRAKRTKPPLTEEEKAAKAKEEEAARAKKERDEMQRQALTGCKRAVSRWPVEDLDVILTEKEKASGKPVVRPLPHRTSEFAAPEYFESFLMAWNFITTYGHAFNVSPFSLDTLEAALHHSSDEPCFLIDCLHTGIISSCRSVAAAITKAQIGVTSLSNEYGDEMETDDTVDIRTLCSALIAFGSGWEKKAVNHDTWCNALVSILKEHATVQTLPQMRPILAHLLFQPAPAPEPGVESTTQPGTWIPAKPKERYFSMAFHLKIAVLAFLCDLSATGKAVHNALETCEASLTEMRKEKVELKRQQKKVADQILAMSPEKRRLANGKNKKKPGLVENGDESVAQDQDSAVSEHDSDEQVAAAVADLSMDTAPSEAASDDVAGSSSMSDVAYTPSRSAGRSARASLRFKAQDQARVAKEKKKKVEKEPPPLTKQEEDELRQYEEEAARIEQALNTLELEFRQYLLLSRMQPLGYDRFHSKIWWFDGVGCMTLVDKDGQILYGTGKLFIQGPSQDDIAVIDAKAQVDPSIGLRREAEEGEGLLGVGEWAWYETPEEASVVIQFSATAYLLQIESYIEWLNTKGVRENALEKAIAQWKPYLVGGMEARINDLNLQNKSAEARRGRKSNASTTTSDTKAPYLNYVNLYATK</sequence>
<evidence type="ECO:0000256" key="4">
    <source>
        <dbReference type="SAM" id="MobiDB-lite"/>
    </source>
</evidence>
<feature type="domain" description="WAC" evidence="6">
    <location>
        <begin position="25"/>
        <end position="134"/>
    </location>
</feature>